<evidence type="ECO:0000256" key="7">
    <source>
        <dbReference type="ARBA" id="ARBA00022723"/>
    </source>
</evidence>
<keyword evidence="14" id="KW-1185">Reference proteome</keyword>
<dbReference type="InterPro" id="IPR050121">
    <property type="entry name" value="Cytochrome_P450_monoxygenase"/>
</dbReference>
<evidence type="ECO:0008006" key="15">
    <source>
        <dbReference type="Google" id="ProtNLM"/>
    </source>
</evidence>
<name>A0A0C9WZD4_9AGAR</name>
<dbReference type="GO" id="GO:0016705">
    <property type="term" value="F:oxidoreductase activity, acting on paired donors, with incorporation or reduction of molecular oxygen"/>
    <property type="evidence" value="ECO:0007669"/>
    <property type="project" value="InterPro"/>
</dbReference>
<evidence type="ECO:0000256" key="6">
    <source>
        <dbReference type="ARBA" id="ARBA00022692"/>
    </source>
</evidence>
<evidence type="ECO:0000313" key="13">
    <source>
        <dbReference type="EMBL" id="KIJ98225.1"/>
    </source>
</evidence>
<dbReference type="Gene3D" id="1.10.630.10">
    <property type="entry name" value="Cytochrome P450"/>
    <property type="match status" value="1"/>
</dbReference>
<reference evidence="14" key="2">
    <citation type="submission" date="2015-01" db="EMBL/GenBank/DDBJ databases">
        <title>Evolutionary Origins and Diversification of the Mycorrhizal Mutualists.</title>
        <authorList>
            <consortium name="DOE Joint Genome Institute"/>
            <consortium name="Mycorrhizal Genomics Consortium"/>
            <person name="Kohler A."/>
            <person name="Kuo A."/>
            <person name="Nagy L.G."/>
            <person name="Floudas D."/>
            <person name="Copeland A."/>
            <person name="Barry K.W."/>
            <person name="Cichocki N."/>
            <person name="Veneault-Fourrey C."/>
            <person name="LaButti K."/>
            <person name="Lindquist E.A."/>
            <person name="Lipzen A."/>
            <person name="Lundell T."/>
            <person name="Morin E."/>
            <person name="Murat C."/>
            <person name="Riley R."/>
            <person name="Ohm R."/>
            <person name="Sun H."/>
            <person name="Tunlid A."/>
            <person name="Henrissat B."/>
            <person name="Grigoriev I.V."/>
            <person name="Hibbett D.S."/>
            <person name="Martin F."/>
        </authorList>
    </citation>
    <scope>NUCLEOTIDE SEQUENCE [LARGE SCALE GENOMIC DNA]</scope>
    <source>
        <strain evidence="14">LaAM-08-1</strain>
    </source>
</reference>
<evidence type="ECO:0000256" key="9">
    <source>
        <dbReference type="ARBA" id="ARBA00023002"/>
    </source>
</evidence>
<accession>A0A0C9WZD4</accession>
<evidence type="ECO:0000256" key="10">
    <source>
        <dbReference type="ARBA" id="ARBA00023004"/>
    </source>
</evidence>
<evidence type="ECO:0000256" key="8">
    <source>
        <dbReference type="ARBA" id="ARBA00022989"/>
    </source>
</evidence>
<evidence type="ECO:0000256" key="1">
    <source>
        <dbReference type="ARBA" id="ARBA00001971"/>
    </source>
</evidence>
<evidence type="ECO:0000256" key="3">
    <source>
        <dbReference type="ARBA" id="ARBA00004721"/>
    </source>
</evidence>
<comment type="similarity">
    <text evidence="4">Belongs to the cytochrome P450 family.</text>
</comment>
<dbReference type="AlphaFoldDB" id="A0A0C9WZD4"/>
<keyword evidence="8" id="KW-1133">Transmembrane helix</keyword>
<dbReference type="PRINTS" id="PR00385">
    <property type="entry name" value="P450"/>
</dbReference>
<comment type="pathway">
    <text evidence="3">Secondary metabolite biosynthesis; terpenoid biosynthesis.</text>
</comment>
<evidence type="ECO:0000313" key="14">
    <source>
        <dbReference type="Proteomes" id="UP000054477"/>
    </source>
</evidence>
<dbReference type="Proteomes" id="UP000054477">
    <property type="component" value="Unassembled WGS sequence"/>
</dbReference>
<keyword evidence="11" id="KW-0503">Monooxygenase</keyword>
<dbReference type="PANTHER" id="PTHR24305:SF166">
    <property type="entry name" value="CYTOCHROME P450 12A4, MITOCHONDRIAL-RELATED"/>
    <property type="match status" value="1"/>
</dbReference>
<dbReference type="OrthoDB" id="1470350at2759"/>
<keyword evidence="6" id="KW-0812">Transmembrane</keyword>
<protein>
    <recommendedName>
        <fullName evidence="15">Cytochrome P450</fullName>
    </recommendedName>
</protein>
<dbReference type="STRING" id="1095629.A0A0C9WZD4"/>
<evidence type="ECO:0000256" key="5">
    <source>
        <dbReference type="ARBA" id="ARBA00022617"/>
    </source>
</evidence>
<evidence type="ECO:0000256" key="2">
    <source>
        <dbReference type="ARBA" id="ARBA00004370"/>
    </source>
</evidence>
<dbReference type="HOGENOM" id="CLU_001570_5_11_1"/>
<keyword evidence="9" id="KW-0560">Oxidoreductase</keyword>
<dbReference type="EMBL" id="KN838674">
    <property type="protein sequence ID" value="KIJ98225.1"/>
    <property type="molecule type" value="Genomic_DNA"/>
</dbReference>
<evidence type="ECO:0000256" key="11">
    <source>
        <dbReference type="ARBA" id="ARBA00023033"/>
    </source>
</evidence>
<gene>
    <name evidence="13" type="ORF">K443DRAFT_104335</name>
</gene>
<keyword evidence="5" id="KW-0349">Heme</keyword>
<comment type="subcellular location">
    <subcellularLocation>
        <location evidence="2">Membrane</location>
    </subcellularLocation>
</comment>
<comment type="cofactor">
    <cofactor evidence="1">
        <name>heme</name>
        <dbReference type="ChEBI" id="CHEBI:30413"/>
    </cofactor>
</comment>
<proteinExistence type="inferred from homology"/>
<dbReference type="InterPro" id="IPR001128">
    <property type="entry name" value="Cyt_P450"/>
</dbReference>
<dbReference type="CDD" id="cd11069">
    <property type="entry name" value="CYP_FUM15-like"/>
    <property type="match status" value="1"/>
</dbReference>
<dbReference type="GO" id="GO:0005506">
    <property type="term" value="F:iron ion binding"/>
    <property type="evidence" value="ECO:0007669"/>
    <property type="project" value="InterPro"/>
</dbReference>
<organism evidence="13 14">
    <name type="scientific">Laccaria amethystina LaAM-08-1</name>
    <dbReference type="NCBI Taxonomy" id="1095629"/>
    <lineage>
        <taxon>Eukaryota</taxon>
        <taxon>Fungi</taxon>
        <taxon>Dikarya</taxon>
        <taxon>Basidiomycota</taxon>
        <taxon>Agaricomycotina</taxon>
        <taxon>Agaricomycetes</taxon>
        <taxon>Agaricomycetidae</taxon>
        <taxon>Agaricales</taxon>
        <taxon>Agaricineae</taxon>
        <taxon>Hydnangiaceae</taxon>
        <taxon>Laccaria</taxon>
    </lineage>
</organism>
<evidence type="ECO:0000256" key="4">
    <source>
        <dbReference type="ARBA" id="ARBA00010617"/>
    </source>
</evidence>
<dbReference type="GO" id="GO:0016020">
    <property type="term" value="C:membrane"/>
    <property type="evidence" value="ECO:0007669"/>
    <property type="project" value="UniProtKB-SubCell"/>
</dbReference>
<dbReference type="Pfam" id="PF00067">
    <property type="entry name" value="p450"/>
    <property type="match status" value="1"/>
</dbReference>
<keyword evidence="7" id="KW-0479">Metal-binding</keyword>
<dbReference type="GO" id="GO:0004497">
    <property type="term" value="F:monooxygenase activity"/>
    <property type="evidence" value="ECO:0007669"/>
    <property type="project" value="UniProtKB-KW"/>
</dbReference>
<dbReference type="GO" id="GO:0020037">
    <property type="term" value="F:heme binding"/>
    <property type="evidence" value="ECO:0007669"/>
    <property type="project" value="InterPro"/>
</dbReference>
<sequence>MLTSILKAIVLFSLFWVCWRIVCQRWFKTSLNNIPGPPSPSFLKGNFSQLFNINGWDFHRDIASKYGGVIKVKALFGENQLYVFDPKALHHVLIKDQHIYEETSAFIEGNRMMLGNGLVATLGDHHRRQRKRLKPLFSNSSLREMIPTLYSVAHRLQTSLSQQVTDGPQEIDLLSWTTRAALEMIGQCGFGYSFDSLATDATPHPYSVSVKELMPAILRVLFVRSYFLASAVKIGSPKFRRFMVNLLPWKDLHDLRDIVDTMYKTSVEIFELKKRAMIDEDEAVATQIGLGKDILSTLMRANMDASNEDKLDESELIGQLSGFTFAGMETTSNALCRILHLLARHQGVQDRLRREVTKAYAQRGNLEYDELLALPYLDAVCKETLRLYPPVSFLFRTTRANIVMPLSNSIKGLDGKEIKEILIPKNTNVIMSIIEANRNVEIWGLDCLEWIPERWLSPLSSSVTDAGIPGIYSHMLTFLGGGRSCIGFNFSLLELSSSLKSPAFPT</sequence>
<evidence type="ECO:0000256" key="12">
    <source>
        <dbReference type="ARBA" id="ARBA00023136"/>
    </source>
</evidence>
<dbReference type="InterPro" id="IPR036396">
    <property type="entry name" value="Cyt_P450_sf"/>
</dbReference>
<keyword evidence="12" id="KW-0472">Membrane</keyword>
<dbReference type="PANTHER" id="PTHR24305">
    <property type="entry name" value="CYTOCHROME P450"/>
    <property type="match status" value="1"/>
</dbReference>
<reference evidence="13 14" key="1">
    <citation type="submission" date="2014-04" db="EMBL/GenBank/DDBJ databases">
        <authorList>
            <consortium name="DOE Joint Genome Institute"/>
            <person name="Kuo A."/>
            <person name="Kohler A."/>
            <person name="Nagy L.G."/>
            <person name="Floudas D."/>
            <person name="Copeland A."/>
            <person name="Barry K.W."/>
            <person name="Cichocki N."/>
            <person name="Veneault-Fourrey C."/>
            <person name="LaButti K."/>
            <person name="Lindquist E.A."/>
            <person name="Lipzen A."/>
            <person name="Lundell T."/>
            <person name="Morin E."/>
            <person name="Murat C."/>
            <person name="Sun H."/>
            <person name="Tunlid A."/>
            <person name="Henrissat B."/>
            <person name="Grigoriev I.V."/>
            <person name="Hibbett D.S."/>
            <person name="Martin F."/>
            <person name="Nordberg H.P."/>
            <person name="Cantor M.N."/>
            <person name="Hua S.X."/>
        </authorList>
    </citation>
    <scope>NUCLEOTIDE SEQUENCE [LARGE SCALE GENOMIC DNA]</scope>
    <source>
        <strain evidence="13 14">LaAM-08-1</strain>
    </source>
</reference>
<keyword evidence="10" id="KW-0408">Iron</keyword>
<dbReference type="SUPFAM" id="SSF48264">
    <property type="entry name" value="Cytochrome P450"/>
    <property type="match status" value="1"/>
</dbReference>